<name>A0ABT7QZY6_9BACT</name>
<gene>
    <name evidence="1" type="ORF">PGH07_07870</name>
</gene>
<accession>A0ABT7QZY6</accession>
<dbReference type="Proteomes" id="UP001169069">
    <property type="component" value="Unassembled WGS sequence"/>
</dbReference>
<comment type="caution">
    <text evidence="1">The sequence shown here is derived from an EMBL/GenBank/DDBJ whole genome shotgun (WGS) entry which is preliminary data.</text>
</comment>
<dbReference type="RefSeq" id="WP_289413842.1">
    <property type="nucleotide sequence ID" value="NZ_JAQIBD010000002.1"/>
</dbReference>
<reference evidence="1" key="1">
    <citation type="submission" date="2023-01" db="EMBL/GenBank/DDBJ databases">
        <title>Sulfurovum sp. zt1-1 genome assembly.</title>
        <authorList>
            <person name="Wang J."/>
        </authorList>
    </citation>
    <scope>NUCLEOTIDE SEQUENCE</scope>
    <source>
        <strain evidence="1">Zt1-1</strain>
    </source>
</reference>
<evidence type="ECO:0000313" key="2">
    <source>
        <dbReference type="Proteomes" id="UP001169069"/>
    </source>
</evidence>
<organism evidence="1 2">
    <name type="scientific">Sulfurovum zhangzhouensis</name>
    <dbReference type="NCBI Taxonomy" id="3019067"/>
    <lineage>
        <taxon>Bacteria</taxon>
        <taxon>Pseudomonadati</taxon>
        <taxon>Campylobacterota</taxon>
        <taxon>Epsilonproteobacteria</taxon>
        <taxon>Campylobacterales</taxon>
        <taxon>Sulfurovaceae</taxon>
        <taxon>Sulfurovum</taxon>
    </lineage>
</organism>
<keyword evidence="2" id="KW-1185">Reference proteome</keyword>
<protein>
    <submittedName>
        <fullName evidence="1">Uncharacterized protein</fullName>
    </submittedName>
</protein>
<proteinExistence type="predicted"/>
<evidence type="ECO:0000313" key="1">
    <source>
        <dbReference type="EMBL" id="MDM5272094.1"/>
    </source>
</evidence>
<dbReference type="EMBL" id="JAQIBD010000002">
    <property type="protein sequence ID" value="MDM5272094.1"/>
    <property type="molecule type" value="Genomic_DNA"/>
</dbReference>
<sequence length="265" mass="31242">MNIHYKNYPTDYIDDLQSQGKRHKARCFWEYYNDVQNKAVNSIGFYCKSWGRDKPESKGTVHKWIIEFRDEIQRFYDAHILLNHQHYSYIKNQSERQVNDLETFESLQSTNIPSVDKIECTASERQVNKALNISNIKNNARALYDGFYFIYRQFNRYAGNKLEGMESFVRVDDVSHKSLSVAAIFYLKDHNVDRKVGVKKFLDNKVYLNYLDLKISVFFQGKWMDGIYDPDKEIFMTGDDSYSLPATTLADKFGKDEIKFLKEVA</sequence>